<evidence type="ECO:0000313" key="1">
    <source>
        <dbReference type="EMBL" id="KAI9258899.1"/>
    </source>
</evidence>
<organism evidence="1 2">
    <name type="scientific">Phascolomyces articulosus</name>
    <dbReference type="NCBI Taxonomy" id="60185"/>
    <lineage>
        <taxon>Eukaryota</taxon>
        <taxon>Fungi</taxon>
        <taxon>Fungi incertae sedis</taxon>
        <taxon>Mucoromycota</taxon>
        <taxon>Mucoromycotina</taxon>
        <taxon>Mucoromycetes</taxon>
        <taxon>Mucorales</taxon>
        <taxon>Lichtheimiaceae</taxon>
        <taxon>Phascolomyces</taxon>
    </lineage>
</organism>
<accession>A0AAD5K6W3</accession>
<protein>
    <submittedName>
        <fullName evidence="1">Uncharacterized protein</fullName>
    </submittedName>
</protein>
<comment type="caution">
    <text evidence="1">The sequence shown here is derived from an EMBL/GenBank/DDBJ whole genome shotgun (WGS) entry which is preliminary data.</text>
</comment>
<evidence type="ECO:0000313" key="2">
    <source>
        <dbReference type="Proteomes" id="UP001209540"/>
    </source>
</evidence>
<sequence>MTMTIAISTKRIYGIMRNHMILRIKKHEKTTNSTIDEVSVMMTIFRMVMKLDIALIICASVKFQGCSDLYDFSQLKKKASEKKDCSKGSKVNINFRQSIKGWHVKSVLCSILIMLEPYNIHTLPCITALTIEDRALSLYYLDNGKQYAVMMSTDWMLLNLYTSQCNTSQLDHSMYKQN</sequence>
<keyword evidence="2" id="KW-1185">Reference proteome</keyword>
<gene>
    <name evidence="1" type="ORF">BDA99DRAFT_538823</name>
</gene>
<reference evidence="1" key="2">
    <citation type="submission" date="2023-02" db="EMBL/GenBank/DDBJ databases">
        <authorList>
            <consortium name="DOE Joint Genome Institute"/>
            <person name="Mondo S.J."/>
            <person name="Chang Y."/>
            <person name="Wang Y."/>
            <person name="Ahrendt S."/>
            <person name="Andreopoulos W."/>
            <person name="Barry K."/>
            <person name="Beard J."/>
            <person name="Benny G.L."/>
            <person name="Blankenship S."/>
            <person name="Bonito G."/>
            <person name="Cuomo C."/>
            <person name="Desiro A."/>
            <person name="Gervers K.A."/>
            <person name="Hundley H."/>
            <person name="Kuo A."/>
            <person name="LaButti K."/>
            <person name="Lang B.F."/>
            <person name="Lipzen A."/>
            <person name="O'Donnell K."/>
            <person name="Pangilinan J."/>
            <person name="Reynolds N."/>
            <person name="Sandor L."/>
            <person name="Smith M.W."/>
            <person name="Tsang A."/>
            <person name="Grigoriev I.V."/>
            <person name="Stajich J.E."/>
            <person name="Spatafora J.W."/>
        </authorList>
    </citation>
    <scope>NUCLEOTIDE SEQUENCE</scope>
    <source>
        <strain evidence="1">RSA 2281</strain>
    </source>
</reference>
<dbReference type="AlphaFoldDB" id="A0AAD5K6W3"/>
<proteinExistence type="predicted"/>
<reference evidence="1" key="1">
    <citation type="journal article" date="2022" name="IScience">
        <title>Evolution of zygomycete secretomes and the origins of terrestrial fungal ecologies.</title>
        <authorList>
            <person name="Chang Y."/>
            <person name="Wang Y."/>
            <person name="Mondo S."/>
            <person name="Ahrendt S."/>
            <person name="Andreopoulos W."/>
            <person name="Barry K."/>
            <person name="Beard J."/>
            <person name="Benny G.L."/>
            <person name="Blankenship S."/>
            <person name="Bonito G."/>
            <person name="Cuomo C."/>
            <person name="Desiro A."/>
            <person name="Gervers K.A."/>
            <person name="Hundley H."/>
            <person name="Kuo A."/>
            <person name="LaButti K."/>
            <person name="Lang B.F."/>
            <person name="Lipzen A."/>
            <person name="O'Donnell K."/>
            <person name="Pangilinan J."/>
            <person name="Reynolds N."/>
            <person name="Sandor L."/>
            <person name="Smith M.E."/>
            <person name="Tsang A."/>
            <person name="Grigoriev I.V."/>
            <person name="Stajich J.E."/>
            <person name="Spatafora J.W."/>
        </authorList>
    </citation>
    <scope>NUCLEOTIDE SEQUENCE</scope>
    <source>
        <strain evidence="1">RSA 2281</strain>
    </source>
</reference>
<dbReference type="Proteomes" id="UP001209540">
    <property type="component" value="Unassembled WGS sequence"/>
</dbReference>
<dbReference type="EMBL" id="JAIXMP010000018">
    <property type="protein sequence ID" value="KAI9258899.1"/>
    <property type="molecule type" value="Genomic_DNA"/>
</dbReference>
<name>A0AAD5K6W3_9FUNG</name>